<proteinExistence type="predicted"/>
<protein>
    <submittedName>
        <fullName evidence="1">Uncharacterized protein</fullName>
    </submittedName>
</protein>
<comment type="caution">
    <text evidence="1">The sequence shown here is derived from an EMBL/GenBank/DDBJ whole genome shotgun (WGS) entry which is preliminary data.</text>
</comment>
<name>A0A2S5T9W7_9GAMM</name>
<accession>A0A2S5T9W7</accession>
<dbReference type="Proteomes" id="UP000238220">
    <property type="component" value="Unassembled WGS sequence"/>
</dbReference>
<organism evidence="1 2">
    <name type="scientific">Solimonas fluminis</name>
    <dbReference type="NCBI Taxonomy" id="2086571"/>
    <lineage>
        <taxon>Bacteria</taxon>
        <taxon>Pseudomonadati</taxon>
        <taxon>Pseudomonadota</taxon>
        <taxon>Gammaproteobacteria</taxon>
        <taxon>Nevskiales</taxon>
        <taxon>Nevskiaceae</taxon>
        <taxon>Solimonas</taxon>
    </lineage>
</organism>
<evidence type="ECO:0000313" key="1">
    <source>
        <dbReference type="EMBL" id="PPE71790.1"/>
    </source>
</evidence>
<dbReference type="EMBL" id="PSNW01000027">
    <property type="protein sequence ID" value="PPE71790.1"/>
    <property type="molecule type" value="Genomic_DNA"/>
</dbReference>
<keyword evidence="2" id="KW-1185">Reference proteome</keyword>
<dbReference type="AlphaFoldDB" id="A0A2S5T9W7"/>
<evidence type="ECO:0000313" key="2">
    <source>
        <dbReference type="Proteomes" id="UP000238220"/>
    </source>
</evidence>
<gene>
    <name evidence="1" type="ORF">C3942_21795</name>
</gene>
<sequence length="92" mass="10489">MIFRECPCGILTSVRGDWQFMRLVCAACGRPLAPKMPRRFGWHQEAFLEPGPFGNHVTTSACRHGGARSVWWYTDSGLRYSFLIIDGQVVER</sequence>
<reference evidence="1 2" key="1">
    <citation type="submission" date="2018-02" db="EMBL/GenBank/DDBJ databases">
        <title>Genome sequencing of Solimonas sp. HR-BB.</title>
        <authorList>
            <person name="Lee Y."/>
            <person name="Jeon C.O."/>
        </authorList>
    </citation>
    <scope>NUCLEOTIDE SEQUENCE [LARGE SCALE GENOMIC DNA]</scope>
    <source>
        <strain evidence="1 2">HR-BB</strain>
    </source>
</reference>